<dbReference type="Proteomes" id="UP001162483">
    <property type="component" value="Unassembled WGS sequence"/>
</dbReference>
<feature type="compositionally biased region" description="Pro residues" evidence="1">
    <location>
        <begin position="61"/>
        <end position="74"/>
    </location>
</feature>
<reference evidence="2" key="1">
    <citation type="submission" date="2023-05" db="EMBL/GenBank/DDBJ databases">
        <authorList>
            <person name="Stuckert A."/>
        </authorList>
    </citation>
    <scope>NUCLEOTIDE SEQUENCE</scope>
</reference>
<evidence type="ECO:0000256" key="1">
    <source>
        <dbReference type="SAM" id="MobiDB-lite"/>
    </source>
</evidence>
<evidence type="ECO:0000313" key="2">
    <source>
        <dbReference type="EMBL" id="CAI9584328.1"/>
    </source>
</evidence>
<keyword evidence="3" id="KW-1185">Reference proteome</keyword>
<name>A0ABN9ELS1_9NEOB</name>
<evidence type="ECO:0000313" key="3">
    <source>
        <dbReference type="Proteomes" id="UP001162483"/>
    </source>
</evidence>
<comment type="caution">
    <text evidence="2">The sequence shown here is derived from an EMBL/GenBank/DDBJ whole genome shotgun (WGS) entry which is preliminary data.</text>
</comment>
<protein>
    <submittedName>
        <fullName evidence="2">Uncharacterized protein</fullName>
    </submittedName>
</protein>
<feature type="region of interest" description="Disordered" evidence="1">
    <location>
        <begin position="58"/>
        <end position="88"/>
    </location>
</feature>
<proteinExistence type="predicted"/>
<dbReference type="EMBL" id="CATNWA010015539">
    <property type="protein sequence ID" value="CAI9584328.1"/>
    <property type="molecule type" value="Genomic_DNA"/>
</dbReference>
<sequence length="108" mass="11701">MSSSKTPQPLVEQLQCLVQRIDVQQANQEQIMHCLQELSSPSDQLQVVSTYSPSVSAPVQAPAPVPAAPTPAVPPVEQSPLRHQLPPLPLFSGDPKACQGFINQYYSL</sequence>
<gene>
    <name evidence="2" type="ORF">SPARVUS_LOCUS9990597</name>
</gene>
<organism evidence="2 3">
    <name type="scientific">Staurois parvus</name>
    <dbReference type="NCBI Taxonomy" id="386267"/>
    <lineage>
        <taxon>Eukaryota</taxon>
        <taxon>Metazoa</taxon>
        <taxon>Chordata</taxon>
        <taxon>Craniata</taxon>
        <taxon>Vertebrata</taxon>
        <taxon>Euteleostomi</taxon>
        <taxon>Amphibia</taxon>
        <taxon>Batrachia</taxon>
        <taxon>Anura</taxon>
        <taxon>Neobatrachia</taxon>
        <taxon>Ranoidea</taxon>
        <taxon>Ranidae</taxon>
        <taxon>Staurois</taxon>
    </lineage>
</organism>
<accession>A0ABN9ELS1</accession>